<reference evidence="1 2" key="1">
    <citation type="submission" date="2021-06" db="EMBL/GenBank/DDBJ databases">
        <title>Caerostris extrusa draft genome.</title>
        <authorList>
            <person name="Kono N."/>
            <person name="Arakawa K."/>
        </authorList>
    </citation>
    <scope>NUCLEOTIDE SEQUENCE [LARGE SCALE GENOMIC DNA]</scope>
</reference>
<dbReference type="EMBL" id="BPLR01009587">
    <property type="protein sequence ID" value="GIY33070.1"/>
    <property type="molecule type" value="Genomic_DNA"/>
</dbReference>
<dbReference type="AlphaFoldDB" id="A0AAV4SH07"/>
<evidence type="ECO:0000313" key="2">
    <source>
        <dbReference type="Proteomes" id="UP001054945"/>
    </source>
</evidence>
<sequence length="91" mass="10763">MQEQPDIPPYKAIQRFALRKTCLVQAKRLTTTRDIKRVEGHAVWRHDSPSSECMVCEFEKLLYQLTLRGPLEHRSLFIRGTMKWYEAQCVP</sequence>
<gene>
    <name evidence="1" type="ORF">CEXT_395841</name>
</gene>
<evidence type="ECO:0000313" key="1">
    <source>
        <dbReference type="EMBL" id="GIY33070.1"/>
    </source>
</evidence>
<accession>A0AAV4SH07</accession>
<dbReference type="Proteomes" id="UP001054945">
    <property type="component" value="Unassembled WGS sequence"/>
</dbReference>
<protein>
    <submittedName>
        <fullName evidence="1">Uncharacterized protein</fullName>
    </submittedName>
</protein>
<organism evidence="1 2">
    <name type="scientific">Caerostris extrusa</name>
    <name type="common">Bark spider</name>
    <name type="synonym">Caerostris bankana</name>
    <dbReference type="NCBI Taxonomy" id="172846"/>
    <lineage>
        <taxon>Eukaryota</taxon>
        <taxon>Metazoa</taxon>
        <taxon>Ecdysozoa</taxon>
        <taxon>Arthropoda</taxon>
        <taxon>Chelicerata</taxon>
        <taxon>Arachnida</taxon>
        <taxon>Araneae</taxon>
        <taxon>Araneomorphae</taxon>
        <taxon>Entelegynae</taxon>
        <taxon>Araneoidea</taxon>
        <taxon>Araneidae</taxon>
        <taxon>Caerostris</taxon>
    </lineage>
</organism>
<comment type="caution">
    <text evidence="1">The sequence shown here is derived from an EMBL/GenBank/DDBJ whole genome shotgun (WGS) entry which is preliminary data.</text>
</comment>
<keyword evidence="2" id="KW-1185">Reference proteome</keyword>
<name>A0AAV4SH07_CAEEX</name>
<proteinExistence type="predicted"/>